<dbReference type="RefSeq" id="WP_370839032.1">
    <property type="nucleotide sequence ID" value="NZ_CACRUE010000033.1"/>
</dbReference>
<accession>A0A6N3E414</accession>
<feature type="domain" description="YopA central" evidence="1">
    <location>
        <begin position="109"/>
        <end position="242"/>
    </location>
</feature>
<reference evidence="2" key="1">
    <citation type="submission" date="2019-11" db="EMBL/GenBank/DDBJ databases">
        <authorList>
            <person name="Feng L."/>
        </authorList>
    </citation>
    <scope>NUCLEOTIDE SEQUENCE</scope>
    <source>
        <strain evidence="2">IbartlettiiLFYP30</strain>
    </source>
</reference>
<dbReference type="EMBL" id="CACRUE010000033">
    <property type="protein sequence ID" value="VYU34419.1"/>
    <property type="molecule type" value="Genomic_DNA"/>
</dbReference>
<protein>
    <recommendedName>
        <fullName evidence="1">YopA central domain-containing protein</fullName>
    </recommendedName>
</protein>
<name>A0A6N3E414_9FIRM</name>
<evidence type="ECO:0000313" key="2">
    <source>
        <dbReference type="EMBL" id="VYU34419.1"/>
    </source>
</evidence>
<dbReference type="AlphaFoldDB" id="A0A6N3E414"/>
<dbReference type="Pfam" id="PF26308">
    <property type="entry name" value="YopA_M"/>
    <property type="match status" value="1"/>
</dbReference>
<organism evidence="2">
    <name type="scientific">Intestinibacter bartlettii</name>
    <dbReference type="NCBI Taxonomy" id="261299"/>
    <lineage>
        <taxon>Bacteria</taxon>
        <taxon>Bacillati</taxon>
        <taxon>Bacillota</taxon>
        <taxon>Clostridia</taxon>
        <taxon>Peptostreptococcales</taxon>
        <taxon>Peptostreptococcaceae</taxon>
        <taxon>Intestinibacter</taxon>
    </lineage>
</organism>
<dbReference type="InterPro" id="IPR058684">
    <property type="entry name" value="YopA_M"/>
</dbReference>
<gene>
    <name evidence="2" type="ORF">IBLFYP30_02415</name>
</gene>
<proteinExistence type="predicted"/>
<evidence type="ECO:0000259" key="1">
    <source>
        <dbReference type="Pfam" id="PF26308"/>
    </source>
</evidence>
<sequence>MKVVENAIFSKFLQFDIDENIPIHEGRFCIYLRNKKYKCSGKVIYKMATEGTITFKGKILSTQDLEIDTILDYDSAELEIYRYRPVSVTVSSINDFHIEGYINHGHIRSKNAEVDYVDFDVVNFDKYFGKLIKYDDKLFAGRMGFSSGEFEVIVDKRFDFTKGLDEKLKDKDAHIITHSGRIMRKDKKPFKTNIINHILDDLSVSFSFMCGRYVDICSSYGYKNGENVYRLWRETFISSYRFIPNWKDTISNYHNIEKYLTLMNNRLKDDYYSEALRQAVDWYLQSFDGLTLENNLISIQICLETLSYIVLVEQEKLLSDDEFDENLATKNIRKLLDICNIPYGKDDLFLFDDYINERFDDGIDLLIYYRNKIVHPTRKRNRATITVEDVWNIIQIGTRYIELVILNIIGYKGEYSNRLLDRAYGEVELVPWNEN</sequence>